<feature type="transmembrane region" description="Helical" evidence="1">
    <location>
        <begin position="130"/>
        <end position="149"/>
    </location>
</feature>
<keyword evidence="1" id="KW-0812">Transmembrane</keyword>
<evidence type="ECO:0000256" key="1">
    <source>
        <dbReference type="SAM" id="Phobius"/>
    </source>
</evidence>
<keyword evidence="1" id="KW-0472">Membrane</keyword>
<feature type="transmembrane region" description="Helical" evidence="1">
    <location>
        <begin position="92"/>
        <end position="118"/>
    </location>
</feature>
<keyword evidence="1" id="KW-1133">Transmembrane helix</keyword>
<protein>
    <submittedName>
        <fullName evidence="2">Putative nuclear hormone receptor ftz-f1 beta</fullName>
    </submittedName>
</protein>
<name>A0A023EHB7_AEDAL</name>
<reference evidence="2" key="1">
    <citation type="journal article" date="2014" name="PLoS Negl. Trop. Dis.">
        <title>Identification and characterization of seminal fluid proteins in the Asian tiger mosquito, Aedes albopictus.</title>
        <authorList>
            <person name="Boes K.E."/>
            <person name="Ribeiro J.M."/>
            <person name="Wong A."/>
            <person name="Harrington L.C."/>
            <person name="Wolfner M.F."/>
            <person name="Sirot L.K."/>
        </authorList>
    </citation>
    <scope>NUCLEOTIDE SEQUENCE</scope>
    <source>
        <tissue evidence="2">Reproductive organs</tissue>
    </source>
</reference>
<accession>A0A023EHB7</accession>
<feature type="non-terminal residue" evidence="2">
    <location>
        <position position="1"/>
    </location>
</feature>
<keyword evidence="2" id="KW-0675">Receptor</keyword>
<dbReference type="AlphaFoldDB" id="A0A023EHB7"/>
<evidence type="ECO:0000313" key="2">
    <source>
        <dbReference type="EMBL" id="JAC08773.1"/>
    </source>
</evidence>
<organism evidence="2">
    <name type="scientific">Aedes albopictus</name>
    <name type="common">Asian tiger mosquito</name>
    <name type="synonym">Stegomyia albopicta</name>
    <dbReference type="NCBI Taxonomy" id="7160"/>
    <lineage>
        <taxon>Eukaryota</taxon>
        <taxon>Metazoa</taxon>
        <taxon>Ecdysozoa</taxon>
        <taxon>Arthropoda</taxon>
        <taxon>Hexapoda</taxon>
        <taxon>Insecta</taxon>
        <taxon>Pterygota</taxon>
        <taxon>Neoptera</taxon>
        <taxon>Endopterygota</taxon>
        <taxon>Diptera</taxon>
        <taxon>Nematocera</taxon>
        <taxon>Culicoidea</taxon>
        <taxon>Culicidae</taxon>
        <taxon>Culicinae</taxon>
        <taxon>Aedini</taxon>
        <taxon>Aedes</taxon>
        <taxon>Stegomyia</taxon>
    </lineage>
</organism>
<dbReference type="EMBL" id="GAPW01004825">
    <property type="protein sequence ID" value="JAC08773.1"/>
    <property type="molecule type" value="mRNA"/>
</dbReference>
<proteinExistence type="evidence at transcript level"/>
<sequence length="185" mass="19257">LAVRASGSVIPGPDGSSLATMSGSGLAAVPGPLGPLELFSLSIIIASGSDSSPSQDMGRGNPLLARLSSLMLTLAVFSMFDSSVSDSSDSSIFGTVILIPTLPKMVLVLAFGVLLLLLLPELLPDDDAGIMLLMLLAGLKPGSFSQLIVVTETFPRDSVDVILVALLRLLFFTHTKHTGHAMLRQ</sequence>